<sequence>MVTLAPPPISPSAAEAIKPEKEISGKFALNVARRRFAFDSAVDVISFIVIKQLICNSPVSVDKGIETISQFICFLGSQKI</sequence>
<keyword evidence="2" id="KW-1185">Reference proteome</keyword>
<dbReference type="EMBL" id="CM042059">
    <property type="protein sequence ID" value="KAI3680968.1"/>
    <property type="molecule type" value="Genomic_DNA"/>
</dbReference>
<gene>
    <name evidence="1" type="ORF">L6452_35748</name>
</gene>
<evidence type="ECO:0000313" key="1">
    <source>
        <dbReference type="EMBL" id="KAI3680968.1"/>
    </source>
</evidence>
<comment type="caution">
    <text evidence="1">The sequence shown here is derived from an EMBL/GenBank/DDBJ whole genome shotgun (WGS) entry which is preliminary data.</text>
</comment>
<reference evidence="1 2" key="2">
    <citation type="journal article" date="2022" name="Mol. Ecol. Resour.">
        <title>The genomes of chicory, endive, great burdock and yacon provide insights into Asteraceae paleo-polyploidization history and plant inulin production.</title>
        <authorList>
            <person name="Fan W."/>
            <person name="Wang S."/>
            <person name="Wang H."/>
            <person name="Wang A."/>
            <person name="Jiang F."/>
            <person name="Liu H."/>
            <person name="Zhao H."/>
            <person name="Xu D."/>
            <person name="Zhang Y."/>
        </authorList>
    </citation>
    <scope>NUCLEOTIDE SEQUENCE [LARGE SCALE GENOMIC DNA]</scope>
    <source>
        <strain evidence="2">cv. Niubang</strain>
    </source>
</reference>
<accession>A0ACB8Y8G1</accession>
<reference evidence="2" key="1">
    <citation type="journal article" date="2022" name="Mol. Ecol. Resour.">
        <title>The genomes of chicory, endive, great burdock and yacon provide insights into Asteraceae palaeo-polyploidization history and plant inulin production.</title>
        <authorList>
            <person name="Fan W."/>
            <person name="Wang S."/>
            <person name="Wang H."/>
            <person name="Wang A."/>
            <person name="Jiang F."/>
            <person name="Liu H."/>
            <person name="Zhao H."/>
            <person name="Xu D."/>
            <person name="Zhang Y."/>
        </authorList>
    </citation>
    <scope>NUCLEOTIDE SEQUENCE [LARGE SCALE GENOMIC DNA]</scope>
    <source>
        <strain evidence="2">cv. Niubang</strain>
    </source>
</reference>
<evidence type="ECO:0000313" key="2">
    <source>
        <dbReference type="Proteomes" id="UP001055879"/>
    </source>
</evidence>
<name>A0ACB8Y8G1_ARCLA</name>
<dbReference type="Proteomes" id="UP001055879">
    <property type="component" value="Linkage Group LG13"/>
</dbReference>
<organism evidence="1 2">
    <name type="scientific">Arctium lappa</name>
    <name type="common">Greater burdock</name>
    <name type="synonym">Lappa major</name>
    <dbReference type="NCBI Taxonomy" id="4217"/>
    <lineage>
        <taxon>Eukaryota</taxon>
        <taxon>Viridiplantae</taxon>
        <taxon>Streptophyta</taxon>
        <taxon>Embryophyta</taxon>
        <taxon>Tracheophyta</taxon>
        <taxon>Spermatophyta</taxon>
        <taxon>Magnoliopsida</taxon>
        <taxon>eudicotyledons</taxon>
        <taxon>Gunneridae</taxon>
        <taxon>Pentapetalae</taxon>
        <taxon>asterids</taxon>
        <taxon>campanulids</taxon>
        <taxon>Asterales</taxon>
        <taxon>Asteraceae</taxon>
        <taxon>Carduoideae</taxon>
        <taxon>Cardueae</taxon>
        <taxon>Arctiinae</taxon>
        <taxon>Arctium</taxon>
    </lineage>
</organism>
<protein>
    <submittedName>
        <fullName evidence="1">Uncharacterized protein</fullName>
    </submittedName>
</protein>
<proteinExistence type="predicted"/>